<protein>
    <submittedName>
        <fullName evidence="4">Glycoside hydrolase</fullName>
    </submittedName>
</protein>
<feature type="domain" description="Glycoside hydrolase family 65 C-terminal" evidence="2">
    <location>
        <begin position="450"/>
        <end position="504"/>
    </location>
</feature>
<dbReference type="InterPro" id="IPR008928">
    <property type="entry name" value="6-hairpin_glycosidase_sf"/>
</dbReference>
<comment type="caution">
    <text evidence="4">The sequence shown here is derived from an EMBL/GenBank/DDBJ whole genome shotgun (WGS) entry which is preliminary data.</text>
</comment>
<evidence type="ECO:0000259" key="2">
    <source>
        <dbReference type="Pfam" id="PF03633"/>
    </source>
</evidence>
<dbReference type="Pfam" id="PF22422">
    <property type="entry name" value="MGH1-like_GH"/>
    <property type="match status" value="1"/>
</dbReference>
<keyword evidence="4" id="KW-0378">Hydrolase</keyword>
<dbReference type="RefSeq" id="WP_157299476.1">
    <property type="nucleotide sequence ID" value="NZ_BAAAZB010000010.1"/>
</dbReference>
<evidence type="ECO:0000313" key="5">
    <source>
        <dbReference type="Proteomes" id="UP000468388"/>
    </source>
</evidence>
<dbReference type="GO" id="GO:0016787">
    <property type="term" value="F:hydrolase activity"/>
    <property type="evidence" value="ECO:0007669"/>
    <property type="project" value="UniProtKB-KW"/>
</dbReference>
<feature type="chain" id="PRO_5026810520" evidence="1">
    <location>
        <begin position="21"/>
        <end position="518"/>
    </location>
</feature>
<name>A0A6N8J9S3_9BACT</name>
<sequence>MGSFKTKLLACLLLSVNAVAQQYIAPALTPYAIHRGTDTTLFRYVERFNRQDSEYIKNLIDNKNAYSWLAANIPVLQCPDSVIEQTYYYRWWTFRKHLKQTPDGYIFTEFITPVKHAGRYNALSCAFGHHVYEGRWLRDTQYINQYVRYWFIKDAQQPAPRFHQFSSWAEDAVYNRFLVDGDSSFIISLLQNMDADYRLWKKEKGVGEGFWQFDVKDGMEESISGSRKEKNIRPTINSYMYGNASAIAKIAAMAGNDTLQQRYEREADTLKSFISRLWDEDAHFYKVRLAKGPLSDAREELGFIPWYFNIPADKATYAKAWEQLTDTSGFNAPWGITTAERRHPAFRSHGSGGCEWDGAIWPFATTQTLKGLANLLTNYKYHIEPAVYYKALHTYANSQQKNGIPYLGEYQDERSGYWLKGDDPRSSYYNHSGFCDLVISDLIGLKPGTGNTIELNPLIPSGKWDWFLLDKVPYHGHLLSIRWDKTGRKYKKGKGLYIFADDKVIYHGDQLKHVITKL</sequence>
<dbReference type="SUPFAM" id="SSF48208">
    <property type="entry name" value="Six-hairpin glycosidases"/>
    <property type="match status" value="1"/>
</dbReference>
<dbReference type="InterPro" id="IPR012341">
    <property type="entry name" value="6hp_glycosidase-like_sf"/>
</dbReference>
<evidence type="ECO:0000256" key="1">
    <source>
        <dbReference type="SAM" id="SignalP"/>
    </source>
</evidence>
<dbReference type="EMBL" id="WRXO01000002">
    <property type="protein sequence ID" value="MVT40842.1"/>
    <property type="molecule type" value="Genomic_DNA"/>
</dbReference>
<evidence type="ECO:0000259" key="3">
    <source>
        <dbReference type="Pfam" id="PF22422"/>
    </source>
</evidence>
<reference evidence="4 5" key="1">
    <citation type="submission" date="2019-12" db="EMBL/GenBank/DDBJ databases">
        <title>The draft genomic sequence of strain Chitinophaga oryziterrae JCM 16595.</title>
        <authorList>
            <person name="Zhang X."/>
        </authorList>
    </citation>
    <scope>NUCLEOTIDE SEQUENCE [LARGE SCALE GENOMIC DNA]</scope>
    <source>
        <strain evidence="4 5">JCM 16595</strain>
    </source>
</reference>
<dbReference type="Proteomes" id="UP000468388">
    <property type="component" value="Unassembled WGS sequence"/>
</dbReference>
<accession>A0A6N8J9S3</accession>
<dbReference type="GO" id="GO:0005975">
    <property type="term" value="P:carbohydrate metabolic process"/>
    <property type="evidence" value="ECO:0007669"/>
    <property type="project" value="InterPro"/>
</dbReference>
<dbReference type="OrthoDB" id="231241at2"/>
<feature type="signal peptide" evidence="1">
    <location>
        <begin position="1"/>
        <end position="20"/>
    </location>
</feature>
<organism evidence="4 5">
    <name type="scientific">Chitinophaga oryziterrae</name>
    <dbReference type="NCBI Taxonomy" id="1031224"/>
    <lineage>
        <taxon>Bacteria</taxon>
        <taxon>Pseudomonadati</taxon>
        <taxon>Bacteroidota</taxon>
        <taxon>Chitinophagia</taxon>
        <taxon>Chitinophagales</taxon>
        <taxon>Chitinophagaceae</taxon>
        <taxon>Chitinophaga</taxon>
    </lineage>
</organism>
<dbReference type="AlphaFoldDB" id="A0A6N8J9S3"/>
<dbReference type="InterPro" id="IPR005194">
    <property type="entry name" value="Glyco_hydro_65_C"/>
</dbReference>
<keyword evidence="1" id="KW-0732">Signal</keyword>
<dbReference type="InterPro" id="IPR054491">
    <property type="entry name" value="MGH1-like_GH"/>
</dbReference>
<evidence type="ECO:0000313" key="4">
    <source>
        <dbReference type="EMBL" id="MVT40842.1"/>
    </source>
</evidence>
<dbReference type="Gene3D" id="1.50.10.10">
    <property type="match status" value="1"/>
</dbReference>
<feature type="domain" description="Mannosylglycerate hydrolase MGH1-like glycoside hydrolase" evidence="3">
    <location>
        <begin position="120"/>
        <end position="432"/>
    </location>
</feature>
<proteinExistence type="predicted"/>
<dbReference type="Pfam" id="PF03633">
    <property type="entry name" value="Glyco_hydro_65C"/>
    <property type="match status" value="1"/>
</dbReference>
<keyword evidence="5" id="KW-1185">Reference proteome</keyword>
<gene>
    <name evidence="4" type="ORF">GO495_09655</name>
</gene>